<dbReference type="Proteomes" id="UP000817658">
    <property type="component" value="Chromosome 1"/>
</dbReference>
<feature type="compositionally biased region" description="Basic residues" evidence="1">
    <location>
        <begin position="263"/>
        <end position="274"/>
    </location>
</feature>
<dbReference type="Pfam" id="PF07816">
    <property type="entry name" value="DUF1645"/>
    <property type="match status" value="1"/>
</dbReference>
<dbReference type="InterPro" id="IPR012442">
    <property type="entry name" value="DUF1645_plant"/>
</dbReference>
<feature type="region of interest" description="Disordered" evidence="1">
    <location>
        <begin position="61"/>
        <end position="239"/>
    </location>
</feature>
<feature type="compositionally biased region" description="Acidic residues" evidence="1">
    <location>
        <begin position="73"/>
        <end position="82"/>
    </location>
</feature>
<name>Q5SMR3_ORYSJ</name>
<feature type="compositionally biased region" description="Acidic residues" evidence="1">
    <location>
        <begin position="28"/>
        <end position="37"/>
    </location>
</feature>
<evidence type="ECO:0000313" key="2">
    <source>
        <dbReference type="EMBL" id="BAD72365.1"/>
    </source>
</evidence>
<sequence length="304" mass="32400">MEDRDRDHRGGADEDAPGPAAAAVAAVDGEDEVEDDGGGFSFPVPPFAADAFIVPVYPVFGRPMSPPPREAVVEEEEEDEPETATLRVPLGRLLLEEREFRARQRESSGTSPVQPQRRRPDDEGELEGVPPESYCLWAPGGQPSTTPASPRRCRKSGSTGSVLRWRRISERLVRRSHSDGKEKFVFLNAPGGGAPSPHPPKDNDDANGGGSVGKGDAGRHGWSYYSKGGGGGSGGRRRSYLPYKQELVGLFANVRGLASAVGSRRHARRSKARGNKAATRGNAPTSRPTPTPSDGSNLTKSAGL</sequence>
<reference evidence="4" key="2">
    <citation type="journal article" date="2005" name="Nature">
        <title>The map-based sequence of the rice genome.</title>
        <authorList>
            <consortium name="International rice genome sequencing project (IRGSP)"/>
            <person name="Matsumoto T."/>
            <person name="Wu J."/>
            <person name="Kanamori H."/>
            <person name="Katayose Y."/>
            <person name="Fujisawa M."/>
            <person name="Namiki N."/>
            <person name="Mizuno H."/>
            <person name="Yamamoto K."/>
            <person name="Antonio B.A."/>
            <person name="Baba T."/>
            <person name="Sakata K."/>
            <person name="Nagamura Y."/>
            <person name="Aoki H."/>
            <person name="Arikawa K."/>
            <person name="Arita K."/>
            <person name="Bito T."/>
            <person name="Chiden Y."/>
            <person name="Fujitsuka N."/>
            <person name="Fukunaka R."/>
            <person name="Hamada M."/>
            <person name="Harada C."/>
            <person name="Hayashi A."/>
            <person name="Hijishita S."/>
            <person name="Honda M."/>
            <person name="Hosokawa S."/>
            <person name="Ichikawa Y."/>
            <person name="Idonuma A."/>
            <person name="Iijima M."/>
            <person name="Ikeda M."/>
            <person name="Ikeno M."/>
            <person name="Ito K."/>
            <person name="Ito S."/>
            <person name="Ito T."/>
            <person name="Ito Y."/>
            <person name="Ito Y."/>
            <person name="Iwabuchi A."/>
            <person name="Kamiya K."/>
            <person name="Karasawa W."/>
            <person name="Kurita K."/>
            <person name="Katagiri S."/>
            <person name="Kikuta A."/>
            <person name="Kobayashi H."/>
            <person name="Kobayashi N."/>
            <person name="Machita K."/>
            <person name="Maehara T."/>
            <person name="Masukawa M."/>
            <person name="Mizubayashi T."/>
            <person name="Mukai Y."/>
            <person name="Nagasaki H."/>
            <person name="Nagata Y."/>
            <person name="Naito S."/>
            <person name="Nakashima M."/>
            <person name="Nakama Y."/>
            <person name="Nakamichi Y."/>
            <person name="Nakamura M."/>
            <person name="Meguro A."/>
            <person name="Negishi M."/>
            <person name="Ohta I."/>
            <person name="Ohta T."/>
            <person name="Okamoto M."/>
            <person name="Ono N."/>
            <person name="Saji S."/>
            <person name="Sakaguchi M."/>
            <person name="Sakai K."/>
            <person name="Shibata M."/>
            <person name="Shimokawa T."/>
            <person name="Song J."/>
            <person name="Takazaki Y."/>
            <person name="Terasawa K."/>
            <person name="Tsugane M."/>
            <person name="Tsuji K."/>
            <person name="Ueda S."/>
            <person name="Waki K."/>
            <person name="Yamagata H."/>
            <person name="Yamamoto M."/>
            <person name="Yamamoto S."/>
            <person name="Yamane H."/>
            <person name="Yoshiki S."/>
            <person name="Yoshihara R."/>
            <person name="Yukawa K."/>
            <person name="Zhong H."/>
            <person name="Yano M."/>
            <person name="Yuan Q."/>
            <person name="Ouyang S."/>
            <person name="Liu J."/>
            <person name="Jones K.M."/>
            <person name="Gansberger K."/>
            <person name="Moffat K."/>
            <person name="Hill J."/>
            <person name="Bera J."/>
            <person name="Fadrosh D."/>
            <person name="Jin S."/>
            <person name="Johri S."/>
            <person name="Kim M."/>
            <person name="Overton L."/>
            <person name="Reardon M."/>
            <person name="Tsitrin T."/>
            <person name="Vuong H."/>
            <person name="Weaver B."/>
            <person name="Ciecko A."/>
            <person name="Tallon L."/>
            <person name="Jackson J."/>
            <person name="Pai G."/>
            <person name="Aken S.V."/>
            <person name="Utterback T."/>
            <person name="Reidmuller S."/>
            <person name="Feldblyum T."/>
            <person name="Hsiao J."/>
            <person name="Zismann V."/>
            <person name="Iobst S."/>
            <person name="de Vazeille A.R."/>
            <person name="Buell C.R."/>
            <person name="Ying K."/>
            <person name="Li Y."/>
            <person name="Lu T."/>
            <person name="Huang Y."/>
            <person name="Zhao Q."/>
            <person name="Feng Q."/>
            <person name="Zhang L."/>
            <person name="Zhu J."/>
            <person name="Weng Q."/>
            <person name="Mu J."/>
            <person name="Lu Y."/>
            <person name="Fan D."/>
            <person name="Liu Y."/>
            <person name="Guan J."/>
            <person name="Zhang Y."/>
            <person name="Yu S."/>
            <person name="Liu X."/>
            <person name="Zhang Y."/>
            <person name="Hong G."/>
            <person name="Han B."/>
            <person name="Choisne N."/>
            <person name="Demange N."/>
            <person name="Orjeda G."/>
            <person name="Samain S."/>
            <person name="Cattolico L."/>
            <person name="Pelletier E."/>
            <person name="Couloux A."/>
            <person name="Segurens B."/>
            <person name="Wincker P."/>
            <person name="D'Hont A."/>
            <person name="Scarpelli C."/>
            <person name="Weissenbach J."/>
            <person name="Salanoubat M."/>
            <person name="Quetier F."/>
            <person name="Yu Y."/>
            <person name="Kim H.R."/>
            <person name="Rambo T."/>
            <person name="Currie J."/>
            <person name="Collura K."/>
            <person name="Luo M."/>
            <person name="Yang T."/>
            <person name="Ammiraju J.S.S."/>
            <person name="Engler F."/>
            <person name="Soderlund C."/>
            <person name="Wing R.A."/>
            <person name="Palmer L.E."/>
            <person name="de la Bastide M."/>
            <person name="Spiegel L."/>
            <person name="Nascimento L."/>
            <person name="Zutavern T."/>
            <person name="O'Shaughnessy A."/>
            <person name="Dike S."/>
            <person name="Dedhia N."/>
            <person name="Preston R."/>
            <person name="Balija V."/>
            <person name="McCombie W.R."/>
            <person name="Chow T."/>
            <person name="Chen H."/>
            <person name="Chung M."/>
            <person name="Chen C."/>
            <person name="Shaw J."/>
            <person name="Wu H."/>
            <person name="Hsiao K."/>
            <person name="Chao Y."/>
            <person name="Chu M."/>
            <person name="Cheng C."/>
            <person name="Hour A."/>
            <person name="Lee P."/>
            <person name="Lin S."/>
            <person name="Lin Y."/>
            <person name="Liou J."/>
            <person name="Liu S."/>
            <person name="Hsing Y."/>
            <person name="Raghuvanshi S."/>
            <person name="Mohanty A."/>
            <person name="Bharti A.K."/>
            <person name="Gaur A."/>
            <person name="Gupta V."/>
            <person name="Kumar D."/>
            <person name="Ravi V."/>
            <person name="Vij S."/>
            <person name="Kapur A."/>
            <person name="Khurana P."/>
            <person name="Khurana P."/>
            <person name="Khurana J.P."/>
            <person name="Tyagi A.K."/>
            <person name="Gaikwad K."/>
            <person name="Singh A."/>
            <person name="Dalal V."/>
            <person name="Srivastava S."/>
            <person name="Dixit A."/>
            <person name="Pal A.K."/>
            <person name="Ghazi I.A."/>
            <person name="Yadav M."/>
            <person name="Pandit A."/>
            <person name="Bhargava A."/>
            <person name="Sureshbabu K."/>
            <person name="Batra K."/>
            <person name="Sharma T.R."/>
            <person name="Mohapatra T."/>
            <person name="Singh N.K."/>
            <person name="Messing J."/>
            <person name="Nelson A.B."/>
            <person name="Fuks G."/>
            <person name="Kavchok S."/>
            <person name="Keizer G."/>
            <person name="Linton E."/>
            <person name="Llaca V."/>
            <person name="Song R."/>
            <person name="Tanyolac B."/>
            <person name="Young S."/>
            <person name="Ho-Il K."/>
            <person name="Hahn J.H."/>
            <person name="Sangsakoo G."/>
            <person name="Vanavichit A."/>
            <person name="de Mattos Luiz.A.T."/>
            <person name="Zimmer P.D."/>
            <person name="Malone G."/>
            <person name="Dellagostin O."/>
            <person name="de Oliveira A.C."/>
            <person name="Bevan M."/>
            <person name="Bancroft I."/>
            <person name="Minx P."/>
            <person name="Cordum H."/>
            <person name="Wilson R."/>
            <person name="Cheng Z."/>
            <person name="Jin W."/>
            <person name="Jiang J."/>
            <person name="Leong S.A."/>
            <person name="Iwama H."/>
            <person name="Gojobori T."/>
            <person name="Itoh T."/>
            <person name="Niimura Y."/>
            <person name="Fujii Y."/>
            <person name="Habara T."/>
            <person name="Sakai H."/>
            <person name="Sato Y."/>
            <person name="Wilson G."/>
            <person name="Kumar K."/>
            <person name="McCouch S."/>
            <person name="Juretic N."/>
            <person name="Hoen D."/>
            <person name="Wright S."/>
            <person name="Bruskiewich R."/>
            <person name="Bureau T."/>
            <person name="Miyao A."/>
            <person name="Hirochika H."/>
            <person name="Nishikawa T."/>
            <person name="Kadowaki K."/>
            <person name="Sugiura M."/>
            <person name="Burr B."/>
            <person name="Sasaki T."/>
        </authorList>
    </citation>
    <scope>NUCLEOTIDE SEQUENCE [LARGE SCALE GENOMIC DNA]</scope>
    <source>
        <strain evidence="4">cv. Nipponbare</strain>
    </source>
</reference>
<feature type="compositionally biased region" description="Basic and acidic residues" evidence="1">
    <location>
        <begin position="94"/>
        <end position="106"/>
    </location>
</feature>
<feature type="compositionally biased region" description="Basic and acidic residues" evidence="1">
    <location>
        <begin position="167"/>
        <end position="184"/>
    </location>
</feature>
<accession>Q5SMR3</accession>
<protein>
    <submittedName>
        <fullName evidence="3">Uncharacterized protein</fullName>
    </submittedName>
</protein>
<feature type="compositionally biased region" description="Basic and acidic residues" evidence="1">
    <location>
        <begin position="1"/>
        <end position="12"/>
    </location>
</feature>
<gene>
    <name evidence="3" type="ORF">P0445H04.42</name>
    <name evidence="2" type="ORF">P0671D01.17</name>
</gene>
<feature type="region of interest" description="Disordered" evidence="1">
    <location>
        <begin position="1"/>
        <end position="41"/>
    </location>
</feature>
<dbReference type="Proteomes" id="UP000000763">
    <property type="component" value="Chromosome 1"/>
</dbReference>
<feature type="region of interest" description="Disordered" evidence="1">
    <location>
        <begin position="259"/>
        <end position="304"/>
    </location>
</feature>
<evidence type="ECO:0000313" key="4">
    <source>
        <dbReference type="Proteomes" id="UP000000763"/>
    </source>
</evidence>
<evidence type="ECO:0000313" key="3">
    <source>
        <dbReference type="EMBL" id="BAD72493.1"/>
    </source>
</evidence>
<dbReference type="PANTHER" id="PTHR33095">
    <property type="entry name" value="OS07G0619500 PROTEIN"/>
    <property type="match status" value="1"/>
</dbReference>
<dbReference type="EMBL" id="AP004364">
    <property type="protein sequence ID" value="BAD72493.1"/>
    <property type="molecule type" value="Genomic_DNA"/>
</dbReference>
<feature type="compositionally biased region" description="Polar residues" evidence="1">
    <location>
        <begin position="282"/>
        <end position="304"/>
    </location>
</feature>
<reference evidence="3" key="1">
    <citation type="journal article" date="2002" name="Nature">
        <title>The genome sequence and structure of rice chromosome 1.</title>
        <authorList>
            <person name="Sasaki T."/>
            <person name="Matsumoto T."/>
            <person name="Yamamoto K."/>
            <person name="Sakata K."/>
            <person name="Baba T."/>
            <person name="Katayose Y."/>
            <person name="Wu J."/>
            <person name="Niimura Y."/>
            <person name="Cheng Z."/>
            <person name="Nagamura Y."/>
            <person name="Antonio B.A."/>
            <person name="Kanamori H."/>
            <person name="Hosokawa S."/>
            <person name="Masukawa M."/>
            <person name="Arikawa K."/>
            <person name="Chiden Y."/>
            <person name="Hayashi M."/>
            <person name="Okamoto M."/>
            <person name="Ando T."/>
            <person name="Aoki H."/>
            <person name="Arita K."/>
            <person name="Hamada M."/>
            <person name="Harada C."/>
            <person name="Hijishita S."/>
            <person name="Honda M."/>
            <person name="Ichikawa Y."/>
            <person name="Idonuma A."/>
            <person name="Iijima M."/>
            <person name="Ikeda M."/>
            <person name="Ikeno M."/>
            <person name="Itoh S."/>
            <person name="Itoh T."/>
            <person name="Itoh Y."/>
            <person name="Itoh Y."/>
            <person name="Iwabuchi A."/>
            <person name="Kamiya K."/>
            <person name="Karasawa W."/>
            <person name="Katagiri S."/>
            <person name="Kikuta A."/>
            <person name="Kobayashi N."/>
            <person name="Kono I."/>
            <person name="Machita K."/>
            <person name="Maehara T."/>
            <person name="Mizuno H."/>
            <person name="Mizubayashi T."/>
            <person name="Mukai Y."/>
            <person name="Nagasaki H."/>
            <person name="Nakashima M."/>
            <person name="Nakama Y."/>
            <person name="Nakamichi Y."/>
            <person name="Nakamura M."/>
            <person name="Namiki N."/>
            <person name="Negishi M."/>
            <person name="Ohta I."/>
            <person name="Ono N."/>
            <person name="Saji S."/>
            <person name="Sakai K."/>
            <person name="Shibata M."/>
            <person name="Shimokawa T."/>
            <person name="Shomura A."/>
            <person name="Song J."/>
            <person name="Takazaki Y."/>
            <person name="Terasawa K."/>
            <person name="Tsuji K."/>
            <person name="Waki K."/>
            <person name="Yamagata H."/>
            <person name="Yamane H."/>
            <person name="Yoshiki S."/>
            <person name="Yoshihara R."/>
            <person name="Yukawa K."/>
            <person name="Zhong H."/>
            <person name="Iwama H."/>
            <person name="Endo T."/>
            <person name="Ito H."/>
            <person name="Hahn J.H."/>
            <person name="Kim H.I."/>
            <person name="Eun M.Y."/>
            <person name="Yano M."/>
            <person name="Jiang J."/>
            <person name="Gojobori T."/>
        </authorList>
    </citation>
    <scope>NUCLEOTIDE SEQUENCE</scope>
</reference>
<dbReference type="PANTHER" id="PTHR33095:SF8">
    <property type="entry name" value="DUF1645 FAMILY PROTEIN"/>
    <property type="match status" value="1"/>
</dbReference>
<proteinExistence type="predicted"/>
<dbReference type="AlphaFoldDB" id="Q5SMR3"/>
<reference evidence="4" key="3">
    <citation type="journal article" date="2008" name="Nucleic Acids Res.">
        <title>The rice annotation project database (RAP-DB): 2008 update.</title>
        <authorList>
            <consortium name="The rice annotation project (RAP)"/>
        </authorList>
    </citation>
    <scope>GENOME REANNOTATION</scope>
    <source>
        <strain evidence="4">cv. Nipponbare</strain>
    </source>
</reference>
<dbReference type="EMBL" id="AP003284">
    <property type="protein sequence ID" value="BAD72365.1"/>
    <property type="molecule type" value="Genomic_DNA"/>
</dbReference>
<organism evidence="3">
    <name type="scientific">Oryza sativa subsp. japonica</name>
    <name type="common">Rice</name>
    <dbReference type="NCBI Taxonomy" id="39947"/>
    <lineage>
        <taxon>Eukaryota</taxon>
        <taxon>Viridiplantae</taxon>
        <taxon>Streptophyta</taxon>
        <taxon>Embryophyta</taxon>
        <taxon>Tracheophyta</taxon>
        <taxon>Spermatophyta</taxon>
        <taxon>Magnoliopsida</taxon>
        <taxon>Liliopsida</taxon>
        <taxon>Poales</taxon>
        <taxon>Poaceae</taxon>
        <taxon>BOP clade</taxon>
        <taxon>Oryzoideae</taxon>
        <taxon>Oryzeae</taxon>
        <taxon>Oryzinae</taxon>
        <taxon>Oryza</taxon>
        <taxon>Oryza sativa</taxon>
    </lineage>
</organism>
<feature type="compositionally biased region" description="Low complexity" evidence="1">
    <location>
        <begin position="17"/>
        <end position="27"/>
    </location>
</feature>
<evidence type="ECO:0000256" key="1">
    <source>
        <dbReference type="SAM" id="MobiDB-lite"/>
    </source>
</evidence>